<dbReference type="RefSeq" id="WP_254099702.1">
    <property type="nucleotide sequence ID" value="NZ_JANATA010000007.1"/>
</dbReference>
<evidence type="ECO:0000313" key="7">
    <source>
        <dbReference type="Proteomes" id="UP001165413"/>
    </source>
</evidence>
<evidence type="ECO:0000256" key="3">
    <source>
        <dbReference type="ARBA" id="ARBA00022989"/>
    </source>
</evidence>
<feature type="transmembrane region" description="Helical" evidence="5">
    <location>
        <begin position="149"/>
        <end position="166"/>
    </location>
</feature>
<gene>
    <name evidence="6" type="ORF">NLF92_05655</name>
</gene>
<keyword evidence="4 5" id="KW-0472">Membrane</keyword>
<dbReference type="PANTHER" id="PTHR35529">
    <property type="entry name" value="MANGANESE EFFLUX PUMP MNTP-RELATED"/>
    <property type="match status" value="1"/>
</dbReference>
<feature type="transmembrane region" description="Helical" evidence="5">
    <location>
        <begin position="21"/>
        <end position="41"/>
    </location>
</feature>
<dbReference type="PANTHER" id="PTHR35529:SF1">
    <property type="entry name" value="MANGANESE EFFLUX PUMP MNTP-RELATED"/>
    <property type="match status" value="1"/>
</dbReference>
<evidence type="ECO:0000313" key="6">
    <source>
        <dbReference type="EMBL" id="MCP3428428.1"/>
    </source>
</evidence>
<feature type="transmembrane region" description="Helical" evidence="5">
    <location>
        <begin position="114"/>
        <end position="137"/>
    </location>
</feature>
<keyword evidence="3 5" id="KW-1133">Transmembrane helix</keyword>
<dbReference type="InterPro" id="IPR003810">
    <property type="entry name" value="Mntp/YtaF"/>
</dbReference>
<evidence type="ECO:0000256" key="5">
    <source>
        <dbReference type="SAM" id="Phobius"/>
    </source>
</evidence>
<feature type="transmembrane region" description="Helical" evidence="5">
    <location>
        <begin position="89"/>
        <end position="108"/>
    </location>
</feature>
<keyword evidence="1" id="KW-1003">Cell membrane</keyword>
<keyword evidence="7" id="KW-1185">Reference proteome</keyword>
<evidence type="ECO:0000256" key="4">
    <source>
        <dbReference type="ARBA" id="ARBA00023136"/>
    </source>
</evidence>
<evidence type="ECO:0000256" key="2">
    <source>
        <dbReference type="ARBA" id="ARBA00022692"/>
    </source>
</evidence>
<reference evidence="6" key="1">
    <citation type="submission" date="2022-07" db="EMBL/GenBank/DDBJ databases">
        <title>Characterization of the Novel Bacterium Alteromonas immobilis LMIT006 and Alteromonas gregis LMIT007.</title>
        <authorList>
            <person name="Lin X."/>
        </authorList>
    </citation>
    <scope>NUCLEOTIDE SEQUENCE</scope>
    <source>
        <strain evidence="6">LMIT007</strain>
    </source>
</reference>
<keyword evidence="2 5" id="KW-0812">Transmembrane</keyword>
<feature type="transmembrane region" description="Helical" evidence="5">
    <location>
        <begin position="47"/>
        <end position="68"/>
    </location>
</feature>
<proteinExistence type="predicted"/>
<dbReference type="Proteomes" id="UP001165413">
    <property type="component" value="Unassembled WGS sequence"/>
</dbReference>
<evidence type="ECO:0000256" key="1">
    <source>
        <dbReference type="ARBA" id="ARBA00022475"/>
    </source>
</evidence>
<dbReference type="EMBL" id="JANATA010000007">
    <property type="protein sequence ID" value="MCP3428428.1"/>
    <property type="molecule type" value="Genomic_DNA"/>
</dbReference>
<dbReference type="AlphaFoldDB" id="A0AA41X2R8"/>
<protein>
    <submittedName>
        <fullName evidence="6">Manganese efflux pump MntP family protein</fullName>
    </submittedName>
</protein>
<sequence length="167" mass="17692">MDSFAVSVSIGTKHATNKRYLGLYLGLYFAIFHVCMLLLGHATGSGLYQWIAPYASLLAALLLIFLGGKAIYGSYCDGPDKTPVNISHKLMLLVAFATSIDAIAAGFTLKLFDISVFAASSVIAIIVFLFSGLGTLIGAKSGTYLADKAEILGGIVLMLIGFKIFLV</sequence>
<dbReference type="Pfam" id="PF02659">
    <property type="entry name" value="Mntp"/>
    <property type="match status" value="1"/>
</dbReference>
<accession>A0AA41X2R8</accession>
<name>A0AA41X2R8_9ALTE</name>
<organism evidence="6 7">
    <name type="scientific">Opacimonas viscosa</name>
    <dbReference type="NCBI Taxonomy" id="2961944"/>
    <lineage>
        <taxon>Bacteria</taxon>
        <taxon>Pseudomonadati</taxon>
        <taxon>Pseudomonadota</taxon>
        <taxon>Gammaproteobacteria</taxon>
        <taxon>Alteromonadales</taxon>
        <taxon>Alteromonadaceae</taxon>
        <taxon>Opacimonas</taxon>
    </lineage>
</organism>
<comment type="caution">
    <text evidence="6">The sequence shown here is derived from an EMBL/GenBank/DDBJ whole genome shotgun (WGS) entry which is preliminary data.</text>
</comment>